<evidence type="ECO:0000313" key="8">
    <source>
        <dbReference type="EMBL" id="EWM24988.1"/>
    </source>
</evidence>
<organism evidence="8 9">
    <name type="scientific">Nannochloropsis gaditana</name>
    <dbReference type="NCBI Taxonomy" id="72520"/>
    <lineage>
        <taxon>Eukaryota</taxon>
        <taxon>Sar</taxon>
        <taxon>Stramenopiles</taxon>
        <taxon>Ochrophyta</taxon>
        <taxon>Eustigmatophyceae</taxon>
        <taxon>Eustigmatales</taxon>
        <taxon>Monodopsidaceae</taxon>
        <taxon>Nannochloropsis</taxon>
    </lineage>
</organism>
<evidence type="ECO:0000256" key="7">
    <source>
        <dbReference type="SAM" id="Phobius"/>
    </source>
</evidence>
<protein>
    <recommendedName>
        <fullName evidence="4">20 kDa chaperonin, chloroplastic</fullName>
    </recommendedName>
    <alternativeName>
        <fullName evidence="3">Chaperonin 10</fullName>
    </alternativeName>
    <alternativeName>
        <fullName evidence="5">Protein Cpn21</fullName>
    </alternativeName>
</protein>
<keyword evidence="2 6" id="KW-0143">Chaperone</keyword>
<gene>
    <name evidence="8" type="ORF">Naga_100122g11</name>
</gene>
<proteinExistence type="inferred from homology"/>
<dbReference type="GO" id="GO:0005524">
    <property type="term" value="F:ATP binding"/>
    <property type="evidence" value="ECO:0007669"/>
    <property type="project" value="InterPro"/>
</dbReference>
<dbReference type="EMBL" id="AZIL01001064">
    <property type="protein sequence ID" value="EWM24988.1"/>
    <property type="molecule type" value="Genomic_DNA"/>
</dbReference>
<comment type="similarity">
    <text evidence="1 6">Belongs to the GroES chaperonin family.</text>
</comment>
<dbReference type="Proteomes" id="UP000019335">
    <property type="component" value="Chromosome 12"/>
</dbReference>
<dbReference type="CDD" id="cd00320">
    <property type="entry name" value="cpn10"/>
    <property type="match status" value="2"/>
</dbReference>
<reference evidence="8 9" key="1">
    <citation type="journal article" date="2014" name="Mol. Plant">
        <title>Chromosome Scale Genome Assembly and Transcriptome Profiling of Nannochloropsis gaditana in Nitrogen Depletion.</title>
        <authorList>
            <person name="Corteggiani Carpinelli E."/>
            <person name="Telatin A."/>
            <person name="Vitulo N."/>
            <person name="Forcato C."/>
            <person name="D'Angelo M."/>
            <person name="Schiavon R."/>
            <person name="Vezzi A."/>
            <person name="Giacometti G.M."/>
            <person name="Morosinotto T."/>
            <person name="Valle G."/>
        </authorList>
    </citation>
    <scope>NUCLEOTIDE SEQUENCE [LARGE SCALE GENOMIC DNA]</scope>
    <source>
        <strain evidence="8 9">B-31</strain>
    </source>
</reference>
<dbReference type="GO" id="GO:0051087">
    <property type="term" value="F:protein-folding chaperone binding"/>
    <property type="evidence" value="ECO:0007669"/>
    <property type="project" value="TreeGrafter"/>
</dbReference>
<accession>W7TNB8</accession>
<evidence type="ECO:0000256" key="5">
    <source>
        <dbReference type="ARBA" id="ARBA00079398"/>
    </source>
</evidence>
<keyword evidence="7" id="KW-0812">Transmembrane</keyword>
<evidence type="ECO:0000256" key="1">
    <source>
        <dbReference type="ARBA" id="ARBA00006975"/>
    </source>
</evidence>
<evidence type="ECO:0000256" key="2">
    <source>
        <dbReference type="ARBA" id="ARBA00023186"/>
    </source>
</evidence>
<keyword evidence="7" id="KW-1133">Transmembrane helix</keyword>
<dbReference type="PANTHER" id="PTHR10772">
    <property type="entry name" value="10 KDA HEAT SHOCK PROTEIN"/>
    <property type="match status" value="1"/>
</dbReference>
<keyword evidence="9" id="KW-1185">Reference proteome</keyword>
<dbReference type="OrthoDB" id="184876at2759"/>
<feature type="transmembrane region" description="Helical" evidence="7">
    <location>
        <begin position="6"/>
        <end position="27"/>
    </location>
</feature>
<dbReference type="PANTHER" id="PTHR10772:SF63">
    <property type="entry name" value="20 KDA CHAPERONIN, CHLOROPLASTIC"/>
    <property type="match status" value="1"/>
</dbReference>
<dbReference type="HAMAP" id="MF_00580">
    <property type="entry name" value="CH10"/>
    <property type="match status" value="1"/>
</dbReference>
<comment type="caution">
    <text evidence="8">The sequence shown here is derived from an EMBL/GenBank/DDBJ whole genome shotgun (WGS) entry which is preliminary data.</text>
</comment>
<dbReference type="AlphaFoldDB" id="W7TNB8"/>
<evidence type="ECO:0000256" key="3">
    <source>
        <dbReference type="ARBA" id="ARBA00031971"/>
    </source>
</evidence>
<dbReference type="GO" id="GO:0051082">
    <property type="term" value="F:unfolded protein binding"/>
    <property type="evidence" value="ECO:0007669"/>
    <property type="project" value="TreeGrafter"/>
</dbReference>
<dbReference type="FunFam" id="2.30.33.40:FF:000001">
    <property type="entry name" value="10 kDa chaperonin"/>
    <property type="match status" value="2"/>
</dbReference>
<dbReference type="Pfam" id="PF00166">
    <property type="entry name" value="Cpn10"/>
    <property type="match status" value="2"/>
</dbReference>
<dbReference type="GO" id="GO:0044183">
    <property type="term" value="F:protein folding chaperone"/>
    <property type="evidence" value="ECO:0007669"/>
    <property type="project" value="InterPro"/>
</dbReference>
<evidence type="ECO:0000313" key="9">
    <source>
        <dbReference type="Proteomes" id="UP000019335"/>
    </source>
</evidence>
<dbReference type="SUPFAM" id="SSF50129">
    <property type="entry name" value="GroES-like"/>
    <property type="match status" value="2"/>
</dbReference>
<sequence length="253" mass="27096">MPAALALRACVFVCLPFLLGAFVLPLFPGQKTSFSARSSFPKTMTRAHNLDGQEIPGPLEPLANVLLVKVKDAEDMSAGGIVLPDQAKEKPTEGEVVAAGPGRQHPETAVLMPMPVKPGSKVLYGKFDGMSVIYDGAPHVLIRDDDILLTWTGSSMTLDAVETVRDRILVKVKKAQEKSAGGILLAPSMTKARPTEGEVIKVGPGRIASTGEVADVKVKPGDGVKFKDFAGTEIKIQDENYLVMYSVDVLARW</sequence>
<dbReference type="InterPro" id="IPR020818">
    <property type="entry name" value="Chaperonin_GroES"/>
</dbReference>
<evidence type="ECO:0000256" key="4">
    <source>
        <dbReference type="ARBA" id="ARBA00073031"/>
    </source>
</evidence>
<evidence type="ECO:0000256" key="6">
    <source>
        <dbReference type="RuleBase" id="RU003479"/>
    </source>
</evidence>
<dbReference type="InterPro" id="IPR011032">
    <property type="entry name" value="GroES-like_sf"/>
</dbReference>
<keyword evidence="7" id="KW-0472">Membrane</keyword>
<dbReference type="InterPro" id="IPR037124">
    <property type="entry name" value="Chaperonin_GroES_sf"/>
</dbReference>
<name>W7TNB8_9STRA</name>
<dbReference type="SMART" id="SM00883">
    <property type="entry name" value="Cpn10"/>
    <property type="match status" value="2"/>
</dbReference>
<dbReference type="PRINTS" id="PR00297">
    <property type="entry name" value="CHAPERONIN10"/>
</dbReference>
<dbReference type="GO" id="GO:0046872">
    <property type="term" value="F:metal ion binding"/>
    <property type="evidence" value="ECO:0007669"/>
    <property type="project" value="TreeGrafter"/>
</dbReference>
<dbReference type="Gene3D" id="2.30.33.40">
    <property type="entry name" value="GroES chaperonin"/>
    <property type="match status" value="2"/>
</dbReference>